<evidence type="ECO:0000313" key="8">
    <source>
        <dbReference type="Proteomes" id="UP000019376"/>
    </source>
</evidence>
<dbReference type="GO" id="GO:0006749">
    <property type="term" value="P:glutathione metabolic process"/>
    <property type="evidence" value="ECO:0007669"/>
    <property type="project" value="TreeGrafter"/>
</dbReference>
<evidence type="ECO:0000256" key="5">
    <source>
        <dbReference type="PIRSR" id="PIRSR006386-1"/>
    </source>
</evidence>
<dbReference type="GO" id="GO:0005739">
    <property type="term" value="C:mitochondrion"/>
    <property type="evidence" value="ECO:0007669"/>
    <property type="project" value="TreeGrafter"/>
</dbReference>
<feature type="domain" description="DSBA-like thioredoxin" evidence="6">
    <location>
        <begin position="6"/>
        <end position="205"/>
    </location>
</feature>
<dbReference type="InterPro" id="IPR001853">
    <property type="entry name" value="DSBA-like_thioredoxin_dom"/>
</dbReference>
<dbReference type="PhylomeDB" id="S7ZK37"/>
<dbReference type="InterPro" id="IPR051924">
    <property type="entry name" value="GST_Kappa/NadH"/>
</dbReference>
<dbReference type="Gene3D" id="3.40.30.10">
    <property type="entry name" value="Glutaredoxin"/>
    <property type="match status" value="1"/>
</dbReference>
<evidence type="ECO:0000256" key="2">
    <source>
        <dbReference type="ARBA" id="ARBA00022679"/>
    </source>
</evidence>
<dbReference type="GO" id="GO:0004364">
    <property type="term" value="F:glutathione transferase activity"/>
    <property type="evidence" value="ECO:0007669"/>
    <property type="project" value="UniProtKB-UniRule"/>
</dbReference>
<dbReference type="EMBL" id="KB644412">
    <property type="protein sequence ID" value="EPS30669.1"/>
    <property type="molecule type" value="Genomic_DNA"/>
</dbReference>
<protein>
    <recommendedName>
        <fullName evidence="4">Glutathione S-transferase kappa</fullName>
        <ecNumber evidence="4">2.5.1.18</ecNumber>
    </recommendedName>
</protein>
<evidence type="ECO:0000259" key="6">
    <source>
        <dbReference type="Pfam" id="PF01323"/>
    </source>
</evidence>
<sequence length="220" mass="24076">MAPPKVTLYVDIVSPFAYIAFHVLKNSSTFAKCEVTYVPIFLGGLFQQCGNLPPLNIKNKNRWINAERIRWAKYFSVPICDTPPKGFPISTVAVQRALCVIAQQSPQKLPAAIEALYHSFWVQSNSEIGKPAGFGPILESVLGPEATKEVLNAITQPEVKALLPANTDRAFKAGAFGLPWFECTNAAGEQQGFWGIDHLGQVVDFLGLERGKEAGFKALL</sequence>
<evidence type="ECO:0000256" key="1">
    <source>
        <dbReference type="ARBA" id="ARBA00006494"/>
    </source>
</evidence>
<reference evidence="7 8" key="1">
    <citation type="journal article" date="2013" name="PLoS ONE">
        <title>Genomic and secretomic analyses reveal unique features of the lignocellulolytic enzyme system of Penicillium decumbens.</title>
        <authorList>
            <person name="Liu G."/>
            <person name="Zhang L."/>
            <person name="Wei X."/>
            <person name="Zou G."/>
            <person name="Qin Y."/>
            <person name="Ma L."/>
            <person name="Li J."/>
            <person name="Zheng H."/>
            <person name="Wang S."/>
            <person name="Wang C."/>
            <person name="Xun L."/>
            <person name="Zhao G.-P."/>
            <person name="Zhou Z."/>
            <person name="Qu Y."/>
        </authorList>
    </citation>
    <scope>NUCLEOTIDE SEQUENCE [LARGE SCALE GENOMIC DNA]</scope>
    <source>
        <strain evidence="8">114-2 / CGMCC 5302</strain>
    </source>
</reference>
<dbReference type="PIRSF" id="PIRSF006386">
    <property type="entry name" value="HCCAis_GSTk"/>
    <property type="match status" value="1"/>
</dbReference>
<comment type="similarity">
    <text evidence="1 4">Belongs to the GST superfamily. Kappa family.</text>
</comment>
<proteinExistence type="inferred from homology"/>
<dbReference type="FunFam" id="3.40.30.10:FF:000096">
    <property type="entry name" value="Glutathione S-transferase kappa"/>
    <property type="match status" value="1"/>
</dbReference>
<evidence type="ECO:0000256" key="4">
    <source>
        <dbReference type="PIRNR" id="PIRNR006386"/>
    </source>
</evidence>
<dbReference type="Pfam" id="PF01323">
    <property type="entry name" value="DSBA"/>
    <property type="match status" value="1"/>
</dbReference>
<dbReference type="GO" id="GO:0004602">
    <property type="term" value="F:glutathione peroxidase activity"/>
    <property type="evidence" value="ECO:0007669"/>
    <property type="project" value="TreeGrafter"/>
</dbReference>
<dbReference type="AlphaFoldDB" id="S7ZK37"/>
<comment type="catalytic activity">
    <reaction evidence="3 4">
        <text>RX + glutathione = an S-substituted glutathione + a halide anion + H(+)</text>
        <dbReference type="Rhea" id="RHEA:16437"/>
        <dbReference type="ChEBI" id="CHEBI:15378"/>
        <dbReference type="ChEBI" id="CHEBI:16042"/>
        <dbReference type="ChEBI" id="CHEBI:17792"/>
        <dbReference type="ChEBI" id="CHEBI:57925"/>
        <dbReference type="ChEBI" id="CHEBI:90779"/>
        <dbReference type="EC" id="2.5.1.18"/>
    </reaction>
</comment>
<accession>S7ZK37</accession>
<dbReference type="PANTHER" id="PTHR42943:SF2">
    <property type="entry name" value="GLUTATHIONE S-TRANSFERASE KAPPA 1"/>
    <property type="match status" value="1"/>
</dbReference>
<dbReference type="EC" id="2.5.1.18" evidence="4"/>
<dbReference type="HOGENOM" id="CLU_069253_1_4_1"/>
<dbReference type="InterPro" id="IPR036249">
    <property type="entry name" value="Thioredoxin-like_sf"/>
</dbReference>
<dbReference type="STRING" id="933388.S7ZK37"/>
<gene>
    <name evidence="7" type="ORF">PDE_05621</name>
</gene>
<dbReference type="GO" id="GO:0005777">
    <property type="term" value="C:peroxisome"/>
    <property type="evidence" value="ECO:0007669"/>
    <property type="project" value="TreeGrafter"/>
</dbReference>
<dbReference type="SUPFAM" id="SSF52833">
    <property type="entry name" value="Thioredoxin-like"/>
    <property type="match status" value="1"/>
</dbReference>
<keyword evidence="2 4" id="KW-0808">Transferase</keyword>
<organism evidence="7 8">
    <name type="scientific">Penicillium oxalicum (strain 114-2 / CGMCC 5302)</name>
    <name type="common">Penicillium decumbens</name>
    <dbReference type="NCBI Taxonomy" id="933388"/>
    <lineage>
        <taxon>Eukaryota</taxon>
        <taxon>Fungi</taxon>
        <taxon>Dikarya</taxon>
        <taxon>Ascomycota</taxon>
        <taxon>Pezizomycotina</taxon>
        <taxon>Eurotiomycetes</taxon>
        <taxon>Eurotiomycetidae</taxon>
        <taxon>Eurotiales</taxon>
        <taxon>Aspergillaceae</taxon>
        <taxon>Penicillium</taxon>
    </lineage>
</organism>
<dbReference type="eggNOG" id="ENOG502R0HS">
    <property type="taxonomic scope" value="Eukaryota"/>
</dbReference>
<dbReference type="Proteomes" id="UP000019376">
    <property type="component" value="Unassembled WGS sequence"/>
</dbReference>
<dbReference type="PANTHER" id="PTHR42943">
    <property type="entry name" value="GLUTATHIONE S-TRANSFERASE KAPPA"/>
    <property type="match status" value="1"/>
</dbReference>
<evidence type="ECO:0000313" key="7">
    <source>
        <dbReference type="EMBL" id="EPS30669.1"/>
    </source>
</evidence>
<dbReference type="OrthoDB" id="4664297at2759"/>
<dbReference type="InterPro" id="IPR014440">
    <property type="entry name" value="HCCAis_GSTk"/>
</dbReference>
<feature type="active site" description="Nucleophile" evidence="5">
    <location>
        <position position="14"/>
    </location>
</feature>
<keyword evidence="8" id="KW-1185">Reference proteome</keyword>
<evidence type="ECO:0000256" key="3">
    <source>
        <dbReference type="ARBA" id="ARBA00047960"/>
    </source>
</evidence>
<name>S7ZK37_PENO1</name>